<comment type="similarity">
    <text evidence="1">Belongs to the DprA/Smf family.</text>
</comment>
<dbReference type="HOGENOM" id="CLU_029601_0_3_6"/>
<dbReference type="PANTHER" id="PTHR43022:SF1">
    <property type="entry name" value="PROTEIN SMF"/>
    <property type="match status" value="1"/>
</dbReference>
<protein>
    <submittedName>
        <fullName evidence="5">DNA protecting protein DprA</fullName>
    </submittedName>
</protein>
<evidence type="ECO:0000313" key="6">
    <source>
        <dbReference type="Proteomes" id="UP000019586"/>
    </source>
</evidence>
<dbReference type="NCBIfam" id="TIGR00732">
    <property type="entry name" value="dprA"/>
    <property type="match status" value="1"/>
</dbReference>
<dbReference type="NCBIfam" id="NF008007">
    <property type="entry name" value="PRK10736.1"/>
    <property type="match status" value="1"/>
</dbReference>
<feature type="domain" description="Smf/DprA SAM" evidence="4">
    <location>
        <begin position="21"/>
        <end position="84"/>
    </location>
</feature>
<dbReference type="Pfam" id="PF02481">
    <property type="entry name" value="DNA_processg_A"/>
    <property type="match status" value="1"/>
</dbReference>
<dbReference type="InterPro" id="IPR003488">
    <property type="entry name" value="DprA"/>
</dbReference>
<accession>W8UNS3</accession>
<evidence type="ECO:0000313" key="5">
    <source>
        <dbReference type="EMBL" id="AHM77273.1"/>
    </source>
</evidence>
<dbReference type="Pfam" id="PF25317">
    <property type="entry name" value="SAM_SMF"/>
    <property type="match status" value="1"/>
</dbReference>
<evidence type="ECO:0000259" key="2">
    <source>
        <dbReference type="Pfam" id="PF02481"/>
    </source>
</evidence>
<dbReference type="KEGG" id="kps:KPNJ2_00493"/>
<gene>
    <name evidence="5" type="ORF">KPNJ2_00493</name>
</gene>
<feature type="domain" description="DprA winged helix" evidence="3">
    <location>
        <begin position="332"/>
        <end position="377"/>
    </location>
</feature>
<dbReference type="GO" id="GO:0009294">
    <property type="term" value="P:DNA-mediated transformation"/>
    <property type="evidence" value="ECO:0007669"/>
    <property type="project" value="InterPro"/>
</dbReference>
<dbReference type="Gene3D" id="1.10.10.10">
    <property type="entry name" value="Winged helix-like DNA-binding domain superfamily/Winged helix DNA-binding domain"/>
    <property type="match status" value="1"/>
</dbReference>
<dbReference type="InterPro" id="IPR057338">
    <property type="entry name" value="DprA_SAM"/>
</dbReference>
<dbReference type="PATRIC" id="fig|1420013.3.peg.466"/>
<feature type="domain" description="Smf/DprA SLOG" evidence="2">
    <location>
        <begin position="97"/>
        <end position="302"/>
    </location>
</feature>
<dbReference type="Pfam" id="PF17782">
    <property type="entry name" value="WHD_DprA"/>
    <property type="match status" value="1"/>
</dbReference>
<proteinExistence type="inferred from homology"/>
<dbReference type="Proteomes" id="UP000019586">
    <property type="component" value="Chromosome"/>
</dbReference>
<dbReference type="AlphaFoldDB" id="W8UNS3"/>
<dbReference type="EMBL" id="CP006918">
    <property type="protein sequence ID" value="AHM77273.1"/>
    <property type="molecule type" value="Genomic_DNA"/>
</dbReference>
<name>W8UNS3_KLEPN</name>
<dbReference type="InterPro" id="IPR057666">
    <property type="entry name" value="DrpA_SLOG"/>
</dbReference>
<dbReference type="PANTHER" id="PTHR43022">
    <property type="entry name" value="PROTEIN SMF"/>
    <property type="match status" value="1"/>
</dbReference>
<organism evidence="5 6">
    <name type="scientific">Klebsiella pneumoniae 30684/NJST258_2</name>
    <dbReference type="NCBI Taxonomy" id="1420013"/>
    <lineage>
        <taxon>Bacteria</taxon>
        <taxon>Pseudomonadati</taxon>
        <taxon>Pseudomonadota</taxon>
        <taxon>Gammaproteobacteria</taxon>
        <taxon>Enterobacterales</taxon>
        <taxon>Enterobacteriaceae</taxon>
        <taxon>Klebsiella/Raoultella group</taxon>
        <taxon>Klebsiella</taxon>
        <taxon>Klebsiella pneumoniae complex</taxon>
    </lineage>
</organism>
<sequence length="394" mass="42903">MTVSLSNRKDCQYRLWQGVRMTPDEIWLRLMKVSSLYGDRMVEIAQRLCAAASVDREALHAVGMTAAQAKLFFRLDEHELDETRRWLGQPDHHLLRGDDPRYPLRLKAIADYPGALLVSGGLALLHSAQLAVIGSRSHSWYGARWGKLFSETLAQKGITITSGLALGIDGVAHRGALAAEGKTIAVLGNGLSQVYPRRHATLARQIIDNGGTLVSEFPLITPPLPAHFPRRNRIISGLSLGVLVIEAALRSGSLVTVRCALEQGRDVFALPGPIGNPGSEGPHWLIKQGAVPVTSPEDIVEYWHNELAWLTDTSDSINICVDQPSVALPFPELLANVGDEVTPVDVVAERAGQSVPVTVAQLLELELAGWIAAVPGGYVRLRRASHVRRTHVFV</sequence>
<evidence type="ECO:0000259" key="3">
    <source>
        <dbReference type="Pfam" id="PF17782"/>
    </source>
</evidence>
<dbReference type="InterPro" id="IPR041614">
    <property type="entry name" value="DprA_WH"/>
</dbReference>
<dbReference type="Gene3D" id="3.40.50.450">
    <property type="match status" value="1"/>
</dbReference>
<reference evidence="5 6" key="1">
    <citation type="journal article" date="2014" name="Proc. Natl. Acad. Sci. U.S.A.">
        <title>Molecular dissection of the evolution of carbapenem-resistant multilocus sequence type 258 Klebsiella pneumoniae.</title>
        <authorList>
            <person name="Deleo F.R."/>
            <person name="Chen L."/>
            <person name="Porcella S.F."/>
            <person name="Martens C.A."/>
            <person name="Kobayashi S.D."/>
            <person name="Porter A.R."/>
            <person name="Chavda K.D."/>
            <person name="Jacobs M.R."/>
            <person name="Mathema B."/>
            <person name="Olsen R.J."/>
            <person name="Bonomo R.A."/>
            <person name="Musser J.M."/>
            <person name="Kreiswirth B.N."/>
        </authorList>
    </citation>
    <scope>NUCLEOTIDE SEQUENCE [LARGE SCALE GENOMIC DNA]</scope>
    <source>
        <strain evidence="5">30684/NJST258_2</strain>
    </source>
</reference>
<dbReference type="InterPro" id="IPR036388">
    <property type="entry name" value="WH-like_DNA-bd_sf"/>
</dbReference>
<dbReference type="SUPFAM" id="SSF102405">
    <property type="entry name" value="MCP/YpsA-like"/>
    <property type="match status" value="1"/>
</dbReference>
<evidence type="ECO:0000259" key="4">
    <source>
        <dbReference type="Pfam" id="PF25317"/>
    </source>
</evidence>
<evidence type="ECO:0000256" key="1">
    <source>
        <dbReference type="ARBA" id="ARBA00006525"/>
    </source>
</evidence>